<evidence type="ECO:0000313" key="9">
    <source>
        <dbReference type="Proteomes" id="UP000279833"/>
    </source>
</evidence>
<evidence type="ECO:0000256" key="2">
    <source>
        <dbReference type="ARBA" id="ARBA00022692"/>
    </source>
</evidence>
<dbReference type="GO" id="GO:0016020">
    <property type="term" value="C:membrane"/>
    <property type="evidence" value="ECO:0007669"/>
    <property type="project" value="UniProtKB-SubCell"/>
</dbReference>
<feature type="signal peptide" evidence="6">
    <location>
        <begin position="1"/>
        <end position="18"/>
    </location>
</feature>
<sequence>MIAYHSLIILVLLNRSNCLEFTIGALLSDDETLALNALKATNQVCNLFNSSEGRMFVLIISHPNGAPGSAPLSVSFTCAFYHLPVIGVSARHSIFSDKYSHGSFLRTVPPFSNEASVWVDLIKAFGWREVCVIHSDDHDAKKVLSYLESASQRGIDFKITRQVAINTDEEDAAQMKDFISLLQPVRNEQTRVILLFLRRKFAEYVFLAARKLGMLEAEWAWIVTEQALDASNIPNGVIGVRLLQVTELDHVADAVRIATQSILHLVRTDYDAMKHLYSVKACSDNPSEIQSKSKLPAMNLTDGRTGHLEFNEYGDRIKPIYDIVNAQITNQDINNLSAQKSFEFERPTLVSVGSYGVHQPTPMEWLSDEPHPSLLSINLSKLIWPGNSIVKRQQLVCIQRANDGKCQKTEKRLVHAAPISFKKKTHLKVCIMFKVSQIF</sequence>
<proteinExistence type="predicted"/>
<dbReference type="InterPro" id="IPR028082">
    <property type="entry name" value="Peripla_BP_I"/>
</dbReference>
<reference evidence="8 9" key="2">
    <citation type="submission" date="2018-11" db="EMBL/GenBank/DDBJ databases">
        <authorList>
            <consortium name="Pathogen Informatics"/>
        </authorList>
    </citation>
    <scope>NUCLEOTIDE SEQUENCE [LARGE SCALE GENOMIC DNA]</scope>
    <source>
        <strain evidence="8">Dakar</strain>
        <strain evidence="9">Dakar, Senegal</strain>
    </source>
</reference>
<dbReference type="InterPro" id="IPR050726">
    <property type="entry name" value="mGluR"/>
</dbReference>
<dbReference type="Gene3D" id="3.40.50.2300">
    <property type="match status" value="1"/>
</dbReference>
<evidence type="ECO:0000313" key="8">
    <source>
        <dbReference type="EMBL" id="VDP64005.1"/>
    </source>
</evidence>
<keyword evidence="3" id="KW-1133">Transmembrane helix</keyword>
<dbReference type="WBParaSite" id="SCUD_0001767901-mRNA-1">
    <property type="protein sequence ID" value="SCUD_0001767901-mRNA-1"/>
    <property type="gene ID" value="SCUD_0001767901"/>
</dbReference>
<evidence type="ECO:0000256" key="6">
    <source>
        <dbReference type="SAM" id="SignalP"/>
    </source>
</evidence>
<keyword evidence="9" id="KW-1185">Reference proteome</keyword>
<dbReference type="InterPro" id="IPR001828">
    <property type="entry name" value="ANF_lig-bd_rcpt"/>
</dbReference>
<evidence type="ECO:0000256" key="1">
    <source>
        <dbReference type="ARBA" id="ARBA00004370"/>
    </source>
</evidence>
<dbReference type="EMBL" id="UZAK01040069">
    <property type="protein sequence ID" value="VDP64005.1"/>
    <property type="molecule type" value="Genomic_DNA"/>
</dbReference>
<organism evidence="10">
    <name type="scientific">Schistosoma curassoni</name>
    <dbReference type="NCBI Taxonomy" id="6186"/>
    <lineage>
        <taxon>Eukaryota</taxon>
        <taxon>Metazoa</taxon>
        <taxon>Spiralia</taxon>
        <taxon>Lophotrochozoa</taxon>
        <taxon>Platyhelminthes</taxon>
        <taxon>Trematoda</taxon>
        <taxon>Digenea</taxon>
        <taxon>Strigeidida</taxon>
        <taxon>Schistosomatoidea</taxon>
        <taxon>Schistosomatidae</taxon>
        <taxon>Schistosoma</taxon>
    </lineage>
</organism>
<name>A0A183KRJ0_9TREM</name>
<keyword evidence="6" id="KW-0732">Signal</keyword>
<accession>A0A183KRJ0</accession>
<protein>
    <submittedName>
        <fullName evidence="10">ANF_receptor domain-containing protein</fullName>
    </submittedName>
</protein>
<dbReference type="Pfam" id="PF01094">
    <property type="entry name" value="ANF_receptor"/>
    <property type="match status" value="1"/>
</dbReference>
<dbReference type="STRING" id="6186.A0A183KRJ0"/>
<evidence type="ECO:0000256" key="3">
    <source>
        <dbReference type="ARBA" id="ARBA00022989"/>
    </source>
</evidence>
<keyword evidence="5" id="KW-0325">Glycoprotein</keyword>
<evidence type="ECO:0000256" key="4">
    <source>
        <dbReference type="ARBA" id="ARBA00023136"/>
    </source>
</evidence>
<reference evidence="10" key="1">
    <citation type="submission" date="2016-06" db="UniProtKB">
        <authorList>
            <consortium name="WormBaseParasite"/>
        </authorList>
    </citation>
    <scope>IDENTIFICATION</scope>
</reference>
<feature type="domain" description="Receptor ligand binding region" evidence="7">
    <location>
        <begin position="73"/>
        <end position="327"/>
    </location>
</feature>
<evidence type="ECO:0000259" key="7">
    <source>
        <dbReference type="Pfam" id="PF01094"/>
    </source>
</evidence>
<dbReference type="PANTHER" id="PTHR24060">
    <property type="entry name" value="METABOTROPIC GLUTAMATE RECEPTOR"/>
    <property type="match status" value="1"/>
</dbReference>
<evidence type="ECO:0000313" key="10">
    <source>
        <dbReference type="WBParaSite" id="SCUD_0001767901-mRNA-1"/>
    </source>
</evidence>
<evidence type="ECO:0000256" key="5">
    <source>
        <dbReference type="ARBA" id="ARBA00023180"/>
    </source>
</evidence>
<gene>
    <name evidence="8" type="ORF">SCUD_LOCUS17675</name>
</gene>
<dbReference type="SUPFAM" id="SSF53822">
    <property type="entry name" value="Periplasmic binding protein-like I"/>
    <property type="match status" value="1"/>
</dbReference>
<comment type="subcellular location">
    <subcellularLocation>
        <location evidence="1">Membrane</location>
    </subcellularLocation>
</comment>
<feature type="chain" id="PRO_5043140924" evidence="6">
    <location>
        <begin position="19"/>
        <end position="439"/>
    </location>
</feature>
<dbReference type="Proteomes" id="UP000279833">
    <property type="component" value="Unassembled WGS sequence"/>
</dbReference>
<keyword evidence="2" id="KW-0812">Transmembrane</keyword>
<dbReference type="AlphaFoldDB" id="A0A183KRJ0"/>
<keyword evidence="4" id="KW-0472">Membrane</keyword>